<dbReference type="RefSeq" id="WP_046488686.1">
    <property type="nucleotide sequence ID" value="NZ_LN827929.1"/>
</dbReference>
<dbReference type="HOGENOM" id="CLU_049710_1_1_4"/>
<evidence type="ECO:0000313" key="3">
    <source>
        <dbReference type="EMBL" id="CEZ20006.1"/>
    </source>
</evidence>
<feature type="transmembrane region" description="Helical" evidence="1">
    <location>
        <begin position="240"/>
        <end position="261"/>
    </location>
</feature>
<accession>A0A0D6EX02</accession>
<dbReference type="KEGG" id="mbat:BN1208_1125"/>
<feature type="transmembrane region" description="Helical" evidence="1">
    <location>
        <begin position="126"/>
        <end position="149"/>
    </location>
</feature>
<dbReference type="OrthoDB" id="9780793at2"/>
<feature type="transmembrane region" description="Helical" evidence="1">
    <location>
        <begin position="208"/>
        <end position="228"/>
    </location>
</feature>
<evidence type="ECO:0000313" key="4">
    <source>
        <dbReference type="Proteomes" id="UP000064007"/>
    </source>
</evidence>
<name>A0A0D6EX02_9PROT</name>
<feature type="transmembrane region" description="Helical" evidence="1">
    <location>
        <begin position="62"/>
        <end position="81"/>
    </location>
</feature>
<feature type="transmembrane region" description="Helical" evidence="1">
    <location>
        <begin position="182"/>
        <end position="202"/>
    </location>
</feature>
<organism evidence="3 4">
    <name type="scientific">Candidatus Methylopumilus planktonicus</name>
    <dbReference type="NCBI Taxonomy" id="1581557"/>
    <lineage>
        <taxon>Bacteria</taxon>
        <taxon>Pseudomonadati</taxon>
        <taxon>Pseudomonadota</taxon>
        <taxon>Betaproteobacteria</taxon>
        <taxon>Nitrosomonadales</taxon>
        <taxon>Methylophilaceae</taxon>
        <taxon>Candidatus Methylopumilus</taxon>
    </lineage>
</organism>
<evidence type="ECO:0000259" key="2">
    <source>
        <dbReference type="Pfam" id="PF01578"/>
    </source>
</evidence>
<dbReference type="AlphaFoldDB" id="A0A0D6EX02"/>
<dbReference type="EMBL" id="LN827929">
    <property type="protein sequence ID" value="CEZ20006.1"/>
    <property type="molecule type" value="Genomic_DNA"/>
</dbReference>
<feature type="transmembrane region" description="Helical" evidence="1">
    <location>
        <begin position="34"/>
        <end position="56"/>
    </location>
</feature>
<dbReference type="InterPro" id="IPR002541">
    <property type="entry name" value="Cyt_c_assembly"/>
</dbReference>
<dbReference type="PANTHER" id="PTHR38034:SF1">
    <property type="entry name" value="INNER MEMBRANE PROTEIN YPJD"/>
    <property type="match status" value="1"/>
</dbReference>
<keyword evidence="4" id="KW-1185">Reference proteome</keyword>
<proteinExistence type="predicted"/>
<sequence>MEIWLPILITSLCYLTPSLLLFKKQIPDKNLTNLNALLIGIGLLAHFTILKASISFNPINLGFSNALIVTSFFSILIFWILNFNKNFNYLQPFLLIPSAFLLIIHPLFVSNHFLTTDLSPLFMTHIAIALLAYSLFTFSAYVAIFILIFEKKLHQKKKIDMILSGFQPLIEMENFLFNINKIGFILLTITLISGILFSEQLFGTPLQFNHKSVFSILAWLIYGLLLVGKRLYGWRGRNSIYISLTAFVFLLLSYLGSKFVLEIILHR</sequence>
<dbReference type="Proteomes" id="UP000064007">
    <property type="component" value="Chromosome 1"/>
</dbReference>
<keyword evidence="1" id="KW-0812">Transmembrane</keyword>
<dbReference type="GO" id="GO:0017004">
    <property type="term" value="P:cytochrome complex assembly"/>
    <property type="evidence" value="ECO:0007669"/>
    <property type="project" value="InterPro"/>
</dbReference>
<dbReference type="InterPro" id="IPR052372">
    <property type="entry name" value="YpjD/HemX"/>
</dbReference>
<dbReference type="Pfam" id="PF01578">
    <property type="entry name" value="Cytochrom_C_asm"/>
    <property type="match status" value="1"/>
</dbReference>
<protein>
    <submittedName>
        <fullName evidence="3">Cytochrome c assembly protein</fullName>
    </submittedName>
</protein>
<gene>
    <name evidence="3" type="ORF">BN1208_1125</name>
</gene>
<feature type="domain" description="Cytochrome c assembly protein" evidence="2">
    <location>
        <begin position="50"/>
        <end position="264"/>
    </location>
</feature>
<dbReference type="PANTHER" id="PTHR38034">
    <property type="entry name" value="INNER MEMBRANE PROTEIN YPJD"/>
    <property type="match status" value="1"/>
</dbReference>
<keyword evidence="1" id="KW-1133">Transmembrane helix</keyword>
<evidence type="ECO:0000256" key="1">
    <source>
        <dbReference type="SAM" id="Phobius"/>
    </source>
</evidence>
<keyword evidence="1" id="KW-0472">Membrane</keyword>
<dbReference type="GO" id="GO:0020037">
    <property type="term" value="F:heme binding"/>
    <property type="evidence" value="ECO:0007669"/>
    <property type="project" value="InterPro"/>
</dbReference>
<feature type="transmembrane region" description="Helical" evidence="1">
    <location>
        <begin position="93"/>
        <end position="114"/>
    </location>
</feature>
<reference evidence="4" key="1">
    <citation type="submission" date="2014-12" db="EMBL/GenBank/DDBJ databases">
        <authorList>
            <person name="Salcher M.M."/>
        </authorList>
    </citation>
    <scope>NUCLEOTIDE SEQUENCE [LARGE SCALE GENOMIC DNA]</scope>
    <source>
        <strain evidence="4">MMS-10A-171</strain>
    </source>
</reference>
<feature type="transmembrane region" description="Helical" evidence="1">
    <location>
        <begin position="6"/>
        <end position="22"/>
    </location>
</feature>